<organism evidence="5 6">
    <name type="scientific">Desmophyllum pertusum</name>
    <dbReference type="NCBI Taxonomy" id="174260"/>
    <lineage>
        <taxon>Eukaryota</taxon>
        <taxon>Metazoa</taxon>
        <taxon>Cnidaria</taxon>
        <taxon>Anthozoa</taxon>
        <taxon>Hexacorallia</taxon>
        <taxon>Scleractinia</taxon>
        <taxon>Caryophylliina</taxon>
        <taxon>Caryophylliidae</taxon>
        <taxon>Desmophyllum</taxon>
    </lineage>
</organism>
<keyword evidence="3" id="KW-0378">Hydrolase</keyword>
<reference evidence="5" key="1">
    <citation type="submission" date="2023-01" db="EMBL/GenBank/DDBJ databases">
        <title>Genome assembly of the deep-sea coral Lophelia pertusa.</title>
        <authorList>
            <person name="Herrera S."/>
            <person name="Cordes E."/>
        </authorList>
    </citation>
    <scope>NUCLEOTIDE SEQUENCE</scope>
    <source>
        <strain evidence="5">USNM1676648</strain>
        <tissue evidence="5">Polyp</tissue>
    </source>
</reference>
<name>A0A9W9YA81_9CNID</name>
<protein>
    <submittedName>
        <fullName evidence="5">Cytoskeletal protein binding protein</fullName>
    </submittedName>
</protein>
<evidence type="ECO:0000313" key="5">
    <source>
        <dbReference type="EMBL" id="KAJ7318657.1"/>
    </source>
</evidence>
<comment type="similarity">
    <text evidence="1">Belongs to the peptidase C48 family.</text>
</comment>
<accession>A0A9W9YA81</accession>
<sequence>MGSVLKELDPKCNLEEWAFFCNTKDGFPQQSNTYDCGVYTCLYARCLAGLGPMIQEDCLPQFRQCMLSSLHRRILHEIPLPAIELEEYYAVDYVNKYYIGRALSIANQFVKFKFLHRVFDRYVWPGRDDIDRVHVSCVFFGPIALENTGPFVVPDCVQSDIDKIFSDTR</sequence>
<evidence type="ECO:0000256" key="3">
    <source>
        <dbReference type="ARBA" id="ARBA00022801"/>
    </source>
</evidence>
<dbReference type="Gene3D" id="3.40.395.10">
    <property type="entry name" value="Adenoviral Proteinase, Chain A"/>
    <property type="match status" value="1"/>
</dbReference>
<keyword evidence="2" id="KW-0645">Protease</keyword>
<dbReference type="AlphaFoldDB" id="A0A9W9YA81"/>
<evidence type="ECO:0000256" key="1">
    <source>
        <dbReference type="ARBA" id="ARBA00005234"/>
    </source>
</evidence>
<dbReference type="Pfam" id="PF02902">
    <property type="entry name" value="Peptidase_C48"/>
    <property type="match status" value="1"/>
</dbReference>
<dbReference type="OrthoDB" id="5985567at2759"/>
<comment type="caution">
    <text evidence="5">The sequence shown here is derived from an EMBL/GenBank/DDBJ whole genome shotgun (WGS) entry which is preliminary data.</text>
</comment>
<dbReference type="GO" id="GO:0008234">
    <property type="term" value="F:cysteine-type peptidase activity"/>
    <property type="evidence" value="ECO:0007669"/>
    <property type="project" value="InterPro"/>
</dbReference>
<feature type="domain" description="Ubiquitin-like protease family profile" evidence="4">
    <location>
        <begin position="19"/>
        <end position="48"/>
    </location>
</feature>
<dbReference type="InterPro" id="IPR003653">
    <property type="entry name" value="Peptidase_C48_C"/>
</dbReference>
<gene>
    <name evidence="5" type="primary">SLA1_4</name>
    <name evidence="5" type="ORF">OS493_037445</name>
</gene>
<proteinExistence type="inferred from homology"/>
<evidence type="ECO:0000313" key="6">
    <source>
        <dbReference type="Proteomes" id="UP001163046"/>
    </source>
</evidence>
<dbReference type="InterPro" id="IPR038765">
    <property type="entry name" value="Papain-like_cys_pep_sf"/>
</dbReference>
<dbReference type="Proteomes" id="UP001163046">
    <property type="component" value="Unassembled WGS sequence"/>
</dbReference>
<dbReference type="SUPFAM" id="SSF54001">
    <property type="entry name" value="Cysteine proteinases"/>
    <property type="match status" value="1"/>
</dbReference>
<evidence type="ECO:0000259" key="4">
    <source>
        <dbReference type="Pfam" id="PF02902"/>
    </source>
</evidence>
<evidence type="ECO:0000256" key="2">
    <source>
        <dbReference type="ARBA" id="ARBA00022670"/>
    </source>
</evidence>
<keyword evidence="6" id="KW-1185">Reference proteome</keyword>
<dbReference type="EMBL" id="MU827848">
    <property type="protein sequence ID" value="KAJ7318657.1"/>
    <property type="molecule type" value="Genomic_DNA"/>
</dbReference>
<dbReference type="GO" id="GO:0006508">
    <property type="term" value="P:proteolysis"/>
    <property type="evidence" value="ECO:0007669"/>
    <property type="project" value="UniProtKB-KW"/>
</dbReference>